<feature type="transmembrane region" description="Helical" evidence="2">
    <location>
        <begin position="6"/>
        <end position="27"/>
    </location>
</feature>
<evidence type="ECO:0000259" key="3">
    <source>
        <dbReference type="Pfam" id="PF20072"/>
    </source>
</evidence>
<keyword evidence="2" id="KW-0472">Membrane</keyword>
<dbReference type="RefSeq" id="WP_026397566.1">
    <property type="nucleotide sequence ID" value="NZ_AUBI01000004.1"/>
</dbReference>
<dbReference type="Proteomes" id="UP000321635">
    <property type="component" value="Unassembled WGS sequence"/>
</dbReference>
<reference evidence="4 5" key="1">
    <citation type="submission" date="2019-07" db="EMBL/GenBank/DDBJ databases">
        <title>Whole genome shotgun sequence of Acetobacter nitrogenifigens NBRC 105050.</title>
        <authorList>
            <person name="Hosoyama A."/>
            <person name="Uohara A."/>
            <person name="Ohji S."/>
            <person name="Ichikawa N."/>
        </authorList>
    </citation>
    <scope>NUCLEOTIDE SEQUENCE [LARGE SCALE GENOMIC DNA]</scope>
    <source>
        <strain evidence="4 5">NBRC 105050</strain>
    </source>
</reference>
<accession>A0A511XAP3</accession>
<protein>
    <recommendedName>
        <fullName evidence="3">DUF6468 domain-containing protein</fullName>
    </recommendedName>
</protein>
<keyword evidence="5" id="KW-1185">Reference proteome</keyword>
<dbReference type="InterPro" id="IPR045531">
    <property type="entry name" value="DUF6468"/>
</dbReference>
<sequence length="168" mass="18431">MTAIQYAIEIFLSILLALGIFYSIHLGRALAVLRRDRQELVDLVARLDASGHRAEDGVEKLKRASDVSGRALSRMIDQSKLLQAELEALAEKGDAIAGRLDGLIRQGERSEARPTSGETRQLPAAGKADVDGYSVSVEPRAAPPRPYEQRSRVRTAAEQDLLRVLRMG</sequence>
<comment type="caution">
    <text evidence="4">The sequence shown here is derived from an EMBL/GenBank/DDBJ whole genome shotgun (WGS) entry which is preliminary data.</text>
</comment>
<keyword evidence="2" id="KW-1133">Transmembrane helix</keyword>
<keyword evidence="2" id="KW-0812">Transmembrane</keyword>
<dbReference type="Pfam" id="PF20072">
    <property type="entry name" value="DUF6468"/>
    <property type="match status" value="1"/>
</dbReference>
<dbReference type="AlphaFoldDB" id="A0A511XAP3"/>
<evidence type="ECO:0000256" key="1">
    <source>
        <dbReference type="SAM" id="MobiDB-lite"/>
    </source>
</evidence>
<gene>
    <name evidence="4" type="ORF">ANI02nite_19000</name>
</gene>
<feature type="region of interest" description="Disordered" evidence="1">
    <location>
        <begin position="107"/>
        <end position="154"/>
    </location>
</feature>
<name>A0A511XAP3_9PROT</name>
<dbReference type="STRING" id="1120919.GCA_000429165_01533"/>
<evidence type="ECO:0000256" key="2">
    <source>
        <dbReference type="SAM" id="Phobius"/>
    </source>
</evidence>
<feature type="domain" description="DUF6468" evidence="3">
    <location>
        <begin position="33"/>
        <end position="106"/>
    </location>
</feature>
<dbReference type="OrthoDB" id="7218767at2"/>
<organism evidence="4 5">
    <name type="scientific">Acetobacter nitrogenifigens DSM 23921 = NBRC 105050</name>
    <dbReference type="NCBI Taxonomy" id="1120919"/>
    <lineage>
        <taxon>Bacteria</taxon>
        <taxon>Pseudomonadati</taxon>
        <taxon>Pseudomonadota</taxon>
        <taxon>Alphaproteobacteria</taxon>
        <taxon>Acetobacterales</taxon>
        <taxon>Acetobacteraceae</taxon>
        <taxon>Acetobacter</taxon>
    </lineage>
</organism>
<evidence type="ECO:0000313" key="4">
    <source>
        <dbReference type="EMBL" id="GEN60016.1"/>
    </source>
</evidence>
<proteinExistence type="predicted"/>
<dbReference type="EMBL" id="BJYF01000009">
    <property type="protein sequence ID" value="GEN60016.1"/>
    <property type="molecule type" value="Genomic_DNA"/>
</dbReference>
<evidence type="ECO:0000313" key="5">
    <source>
        <dbReference type="Proteomes" id="UP000321635"/>
    </source>
</evidence>